<dbReference type="AlphaFoldDB" id="A0A4Z2HM45"/>
<reference evidence="1 2" key="1">
    <citation type="submission" date="2019-03" db="EMBL/GenBank/DDBJ databases">
        <title>First draft genome of Liparis tanakae, snailfish: a comprehensive survey of snailfish specific genes.</title>
        <authorList>
            <person name="Kim W."/>
            <person name="Song I."/>
            <person name="Jeong J.-H."/>
            <person name="Kim D."/>
            <person name="Kim S."/>
            <person name="Ryu S."/>
            <person name="Song J.Y."/>
            <person name="Lee S.K."/>
        </authorList>
    </citation>
    <scope>NUCLEOTIDE SEQUENCE [LARGE SCALE GENOMIC DNA]</scope>
    <source>
        <tissue evidence="1">Muscle</tissue>
    </source>
</reference>
<protein>
    <submittedName>
        <fullName evidence="1">Uncharacterized protein</fullName>
    </submittedName>
</protein>
<keyword evidence="2" id="KW-1185">Reference proteome</keyword>
<accession>A0A4Z2HM45</accession>
<comment type="caution">
    <text evidence="1">The sequence shown here is derived from an EMBL/GenBank/DDBJ whole genome shotgun (WGS) entry which is preliminary data.</text>
</comment>
<gene>
    <name evidence="1" type="ORF">EYF80_022896</name>
</gene>
<dbReference type="EMBL" id="SRLO01000213">
    <property type="protein sequence ID" value="TNN66827.1"/>
    <property type="molecule type" value="Genomic_DNA"/>
</dbReference>
<evidence type="ECO:0000313" key="1">
    <source>
        <dbReference type="EMBL" id="TNN66827.1"/>
    </source>
</evidence>
<name>A0A4Z2HM45_9TELE</name>
<dbReference type="Proteomes" id="UP000314294">
    <property type="component" value="Unassembled WGS sequence"/>
</dbReference>
<sequence>MQDHLSGFCARILFQTILLCDTDVAGAATVLGIYFYVNFVPGEYFNGLLDFREPAVKMSPARLNAQHVGFEREGQQFGHKGAMG</sequence>
<organism evidence="1 2">
    <name type="scientific">Liparis tanakae</name>
    <name type="common">Tanaka's snailfish</name>
    <dbReference type="NCBI Taxonomy" id="230148"/>
    <lineage>
        <taxon>Eukaryota</taxon>
        <taxon>Metazoa</taxon>
        <taxon>Chordata</taxon>
        <taxon>Craniata</taxon>
        <taxon>Vertebrata</taxon>
        <taxon>Euteleostomi</taxon>
        <taxon>Actinopterygii</taxon>
        <taxon>Neopterygii</taxon>
        <taxon>Teleostei</taxon>
        <taxon>Neoteleostei</taxon>
        <taxon>Acanthomorphata</taxon>
        <taxon>Eupercaria</taxon>
        <taxon>Perciformes</taxon>
        <taxon>Cottioidei</taxon>
        <taxon>Cottales</taxon>
        <taxon>Liparidae</taxon>
        <taxon>Liparis</taxon>
    </lineage>
</organism>
<evidence type="ECO:0000313" key="2">
    <source>
        <dbReference type="Proteomes" id="UP000314294"/>
    </source>
</evidence>
<proteinExistence type="predicted"/>